<protein>
    <submittedName>
        <fullName evidence="2">SSD domain-containing protein</fullName>
    </submittedName>
</protein>
<keyword evidence="1" id="KW-0812">Transmembrane</keyword>
<name>A0A183D1G1_9BILA</name>
<sequence length="54" mass="5849">LVMLPVLFSPIGAYAVISKAIVLVVSLGLLHSLFIIPVLLTALPESILRCCFKR</sequence>
<accession>A0A183D1G1</accession>
<dbReference type="AlphaFoldDB" id="A0A183D1G1"/>
<keyword evidence="1" id="KW-1133">Transmembrane helix</keyword>
<feature type="transmembrane region" description="Helical" evidence="1">
    <location>
        <begin position="20"/>
        <end position="43"/>
    </location>
</feature>
<proteinExistence type="predicted"/>
<keyword evidence="1" id="KW-0472">Membrane</keyword>
<organism evidence="2">
    <name type="scientific">Gongylonema pulchrum</name>
    <dbReference type="NCBI Taxonomy" id="637853"/>
    <lineage>
        <taxon>Eukaryota</taxon>
        <taxon>Metazoa</taxon>
        <taxon>Ecdysozoa</taxon>
        <taxon>Nematoda</taxon>
        <taxon>Chromadorea</taxon>
        <taxon>Rhabditida</taxon>
        <taxon>Spirurina</taxon>
        <taxon>Spiruromorpha</taxon>
        <taxon>Spiruroidea</taxon>
        <taxon>Gongylonematidae</taxon>
        <taxon>Gongylonema</taxon>
    </lineage>
</organism>
<dbReference type="WBParaSite" id="GPUH_0000255701-mRNA-1">
    <property type="protein sequence ID" value="GPUH_0000255701-mRNA-1"/>
    <property type="gene ID" value="GPUH_0000255701"/>
</dbReference>
<evidence type="ECO:0000313" key="2">
    <source>
        <dbReference type="WBParaSite" id="GPUH_0000255701-mRNA-1"/>
    </source>
</evidence>
<evidence type="ECO:0000256" key="1">
    <source>
        <dbReference type="SAM" id="Phobius"/>
    </source>
</evidence>
<reference evidence="2" key="1">
    <citation type="submission" date="2016-06" db="UniProtKB">
        <authorList>
            <consortium name="WormBaseParasite"/>
        </authorList>
    </citation>
    <scope>IDENTIFICATION</scope>
</reference>